<feature type="domain" description="SP-RING-type" evidence="11">
    <location>
        <begin position="212"/>
        <end position="293"/>
    </location>
</feature>
<evidence type="ECO:0000256" key="4">
    <source>
        <dbReference type="ARBA" id="ARBA00022723"/>
    </source>
</evidence>
<comment type="caution">
    <text evidence="12">The sequence shown here is derived from an EMBL/GenBank/DDBJ whole genome shotgun (WGS) entry which is preliminary data.</text>
</comment>
<dbReference type="Gene3D" id="1.20.120.1010">
    <property type="match status" value="1"/>
</dbReference>
<keyword evidence="13" id="KW-1185">Reference proteome</keyword>
<keyword evidence="3" id="KW-0808">Transferase</keyword>
<reference evidence="12" key="1">
    <citation type="journal article" date="2021" name="Open Biol.">
        <title>Shared evolutionary footprints suggest mitochondrial oxidative damage underlies multiple complex I losses in fungi.</title>
        <authorList>
            <person name="Schikora-Tamarit M.A."/>
            <person name="Marcet-Houben M."/>
            <person name="Nosek J."/>
            <person name="Gabaldon T."/>
        </authorList>
    </citation>
    <scope>NUCLEOTIDE SEQUENCE</scope>
    <source>
        <strain evidence="12">CBS6075</strain>
    </source>
</reference>
<dbReference type="CDD" id="cd16651">
    <property type="entry name" value="SPL-RING_NSE2"/>
    <property type="match status" value="1"/>
</dbReference>
<evidence type="ECO:0000256" key="1">
    <source>
        <dbReference type="ARBA" id="ARBA00004123"/>
    </source>
</evidence>
<dbReference type="Proteomes" id="UP000769157">
    <property type="component" value="Unassembled WGS sequence"/>
</dbReference>
<dbReference type="InterPro" id="IPR026846">
    <property type="entry name" value="Nse2(Mms21)"/>
</dbReference>
<sequence length="306" mass="35542">MSVKREREDEIDTVEQPGPSNPNLFQLPTYYPLNKKFKSELRQLHPTKTMETLIKETDNTLMETLFKYIDANLEQEVEKLVENKLDLEEYESTKRKKYKEDTVLEQGKRVLIKLGQTRRRQTAYLTAFRKARTEILERNESELQLDDFEHYAQMTTVPSQIHDLYKETLSANSKEFKSAGDRMAKADELELNKKLFVSINPTEPIPFNDQEDDDEIEIGGGKVNLTCPISRLIMKNPIRNNVCGHTYDKASLANYRSTECPECGRTFSKTDLVEDTLMKIRLAGYKRDEKLQELQKSAADDDIDKL</sequence>
<proteinExistence type="predicted"/>
<keyword evidence="4" id="KW-0479">Metal-binding</keyword>
<dbReference type="EMBL" id="JAEUBE010000504">
    <property type="protein sequence ID" value="KAH3660499.1"/>
    <property type="molecule type" value="Genomic_DNA"/>
</dbReference>
<keyword evidence="6" id="KW-0833">Ubl conjugation pathway</keyword>
<gene>
    <name evidence="12" type="ORF">OGAPHI_007085</name>
</gene>
<evidence type="ECO:0000256" key="5">
    <source>
        <dbReference type="ARBA" id="ARBA00022771"/>
    </source>
</evidence>
<dbReference type="PROSITE" id="PS51044">
    <property type="entry name" value="ZF_SP_RING"/>
    <property type="match status" value="1"/>
</dbReference>
<dbReference type="GO" id="GO:0008270">
    <property type="term" value="F:zinc ion binding"/>
    <property type="evidence" value="ECO:0007669"/>
    <property type="project" value="UniProtKB-KW"/>
</dbReference>
<dbReference type="GeneID" id="70239049"/>
<dbReference type="OrthoDB" id="756301at2759"/>
<feature type="region of interest" description="Disordered" evidence="10">
    <location>
        <begin position="1"/>
        <end position="23"/>
    </location>
</feature>
<evidence type="ECO:0000259" key="11">
    <source>
        <dbReference type="PROSITE" id="PS51044"/>
    </source>
</evidence>
<evidence type="ECO:0000256" key="8">
    <source>
        <dbReference type="ARBA" id="ARBA00023242"/>
    </source>
</evidence>
<dbReference type="RefSeq" id="XP_046058202.1">
    <property type="nucleotide sequence ID" value="XM_046208442.1"/>
</dbReference>
<evidence type="ECO:0000256" key="6">
    <source>
        <dbReference type="ARBA" id="ARBA00022786"/>
    </source>
</evidence>
<protein>
    <recommendedName>
        <fullName evidence="11">SP-RING-type domain-containing protein</fullName>
    </recommendedName>
</protein>
<dbReference type="PANTHER" id="PTHR21330">
    <property type="entry name" value="E3 SUMO-PROTEIN LIGASE NSE2"/>
    <property type="match status" value="1"/>
</dbReference>
<name>A0A9P8SZV4_9ASCO</name>
<dbReference type="GO" id="GO:0000724">
    <property type="term" value="P:double-strand break repair via homologous recombination"/>
    <property type="evidence" value="ECO:0007669"/>
    <property type="project" value="InterPro"/>
</dbReference>
<dbReference type="GO" id="GO:0016925">
    <property type="term" value="P:protein sumoylation"/>
    <property type="evidence" value="ECO:0007669"/>
    <property type="project" value="TreeGrafter"/>
</dbReference>
<comment type="subcellular location">
    <subcellularLocation>
        <location evidence="1">Nucleus</location>
    </subcellularLocation>
</comment>
<dbReference type="GO" id="GO:0061665">
    <property type="term" value="F:SUMO ligase activity"/>
    <property type="evidence" value="ECO:0007669"/>
    <property type="project" value="TreeGrafter"/>
</dbReference>
<keyword evidence="7" id="KW-0862">Zinc</keyword>
<evidence type="ECO:0000256" key="3">
    <source>
        <dbReference type="ARBA" id="ARBA00022679"/>
    </source>
</evidence>
<dbReference type="Pfam" id="PF11789">
    <property type="entry name" value="zf-Nse"/>
    <property type="match status" value="1"/>
</dbReference>
<dbReference type="GO" id="GO:0030915">
    <property type="term" value="C:Smc5-Smc6 complex"/>
    <property type="evidence" value="ECO:0007669"/>
    <property type="project" value="InterPro"/>
</dbReference>
<accession>A0A9P8SZV4</accession>
<organism evidence="12 13">
    <name type="scientific">Ogataea philodendri</name>
    <dbReference type="NCBI Taxonomy" id="1378263"/>
    <lineage>
        <taxon>Eukaryota</taxon>
        <taxon>Fungi</taxon>
        <taxon>Dikarya</taxon>
        <taxon>Ascomycota</taxon>
        <taxon>Saccharomycotina</taxon>
        <taxon>Pichiomycetes</taxon>
        <taxon>Pichiales</taxon>
        <taxon>Pichiaceae</taxon>
        <taxon>Ogataea</taxon>
    </lineage>
</organism>
<dbReference type="InterPro" id="IPR004181">
    <property type="entry name" value="Znf_MIZ"/>
</dbReference>
<dbReference type="GO" id="GO:0005634">
    <property type="term" value="C:nucleus"/>
    <property type="evidence" value="ECO:0007669"/>
    <property type="project" value="UniProtKB-SubCell"/>
</dbReference>
<dbReference type="AlphaFoldDB" id="A0A9P8SZV4"/>
<keyword evidence="8" id="KW-0539">Nucleus</keyword>
<reference evidence="12" key="2">
    <citation type="submission" date="2021-01" db="EMBL/GenBank/DDBJ databases">
        <authorList>
            <person name="Schikora-Tamarit M.A."/>
        </authorList>
    </citation>
    <scope>NUCLEOTIDE SEQUENCE</scope>
    <source>
        <strain evidence="12">CBS6075</strain>
    </source>
</reference>
<evidence type="ECO:0000256" key="9">
    <source>
        <dbReference type="PROSITE-ProRule" id="PRU00452"/>
    </source>
</evidence>
<dbReference type="SUPFAM" id="SSF57850">
    <property type="entry name" value="RING/U-box"/>
    <property type="match status" value="1"/>
</dbReference>
<keyword evidence="5 9" id="KW-0863">Zinc-finger</keyword>
<evidence type="ECO:0000256" key="10">
    <source>
        <dbReference type="SAM" id="MobiDB-lite"/>
    </source>
</evidence>
<evidence type="ECO:0000313" key="12">
    <source>
        <dbReference type="EMBL" id="KAH3660499.1"/>
    </source>
</evidence>
<evidence type="ECO:0000313" key="13">
    <source>
        <dbReference type="Proteomes" id="UP000769157"/>
    </source>
</evidence>
<evidence type="ECO:0000256" key="7">
    <source>
        <dbReference type="ARBA" id="ARBA00022833"/>
    </source>
</evidence>
<evidence type="ECO:0000256" key="2">
    <source>
        <dbReference type="ARBA" id="ARBA00004718"/>
    </source>
</evidence>
<comment type="pathway">
    <text evidence="2">Protein modification; protein sumoylation.</text>
</comment>
<dbReference type="PANTHER" id="PTHR21330:SF1">
    <property type="entry name" value="E3 SUMO-PROTEIN LIGASE NSE2"/>
    <property type="match status" value="1"/>
</dbReference>